<feature type="non-terminal residue" evidence="2">
    <location>
        <position position="1"/>
    </location>
</feature>
<reference evidence="2" key="1">
    <citation type="submission" date="2020-02" db="EMBL/GenBank/DDBJ databases">
        <authorList>
            <person name="Meier V. D."/>
        </authorList>
    </citation>
    <scope>NUCLEOTIDE SEQUENCE</scope>
    <source>
        <strain evidence="2">AVDCRST_MAG30</strain>
    </source>
</reference>
<feature type="region of interest" description="Disordered" evidence="1">
    <location>
        <begin position="1"/>
        <end position="172"/>
    </location>
</feature>
<evidence type="ECO:0000313" key="2">
    <source>
        <dbReference type="EMBL" id="CAA9530487.1"/>
    </source>
</evidence>
<dbReference type="GO" id="GO:0005840">
    <property type="term" value="C:ribosome"/>
    <property type="evidence" value="ECO:0007669"/>
    <property type="project" value="UniProtKB-KW"/>
</dbReference>
<name>A0A6J4TRJ6_9ACTN</name>
<protein>
    <submittedName>
        <fullName evidence="2">FIG01269488: protein, clustered with ribosomal protein L32p</fullName>
    </submittedName>
</protein>
<sequence length="172" mass="18291">GAAHGHPRPSPAVPLLGSGAPAGPARPHRSVRLRRPGVRGRPRPDRGAPRRLAHDGQRLRAAGDLRGDADRPVRPLPRAGGAGLRGRLAGGPPARRRRRAHLPLRERGRGARPRPLGPRRPRARAARDDHLPPGLRGPVRGVRGEPQRGSGPRPRPRAGPAVVEAVGAQVRL</sequence>
<feature type="compositionally biased region" description="Basic and acidic residues" evidence="1">
    <location>
        <begin position="42"/>
        <end position="73"/>
    </location>
</feature>
<accession>A0A6J4TRJ6</accession>
<dbReference type="EMBL" id="CADCVS010000493">
    <property type="protein sequence ID" value="CAA9530487.1"/>
    <property type="molecule type" value="Genomic_DNA"/>
</dbReference>
<proteinExistence type="predicted"/>
<keyword evidence="2" id="KW-0687">Ribonucleoprotein</keyword>
<dbReference type="AlphaFoldDB" id="A0A6J4TRJ6"/>
<keyword evidence="2" id="KW-0689">Ribosomal protein</keyword>
<feature type="compositionally biased region" description="Low complexity" evidence="1">
    <location>
        <begin position="132"/>
        <end position="141"/>
    </location>
</feature>
<feature type="non-terminal residue" evidence="2">
    <location>
        <position position="172"/>
    </location>
</feature>
<evidence type="ECO:0000256" key="1">
    <source>
        <dbReference type="SAM" id="MobiDB-lite"/>
    </source>
</evidence>
<feature type="compositionally biased region" description="Low complexity" evidence="1">
    <location>
        <begin position="147"/>
        <end position="172"/>
    </location>
</feature>
<organism evidence="2">
    <name type="scientific">uncultured Solirubrobacteraceae bacterium</name>
    <dbReference type="NCBI Taxonomy" id="1162706"/>
    <lineage>
        <taxon>Bacteria</taxon>
        <taxon>Bacillati</taxon>
        <taxon>Actinomycetota</taxon>
        <taxon>Thermoleophilia</taxon>
        <taxon>Solirubrobacterales</taxon>
        <taxon>Solirubrobacteraceae</taxon>
        <taxon>environmental samples</taxon>
    </lineage>
</organism>
<feature type="compositionally biased region" description="Basic residues" evidence="1">
    <location>
        <begin position="26"/>
        <end position="41"/>
    </location>
</feature>
<gene>
    <name evidence="2" type="ORF">AVDCRST_MAG30-3730</name>
</gene>